<evidence type="ECO:0000256" key="4">
    <source>
        <dbReference type="ARBA" id="ARBA00023136"/>
    </source>
</evidence>
<sequence>MTGSTPIRTETSNTRPAADRRLGRRLLRVARPRQWTKNVLVLAAPVAAGQWLPGEEVVRLAIVLVLFIGVSVSVYFLNDCVDVEDDRRHPVKRYRPIAAGEVPLPLALAIGFFLAVASLTLASQLCNWRTTALLCTYVLVQAAYCLFLKQVALIDLATVASGFLMRAMAGGLALDIPLSRWFLVTTGFAALFAVAAKRYSETVGMGQDGGTRDVIRRYTEGYLRFVWQLAAMVTVVAYGLWALDERPRTDEGTLLWRQLSMLPFVFGVLRYAMFAERGVAEAPEDVVWRDRALGLLALAWVALYGLAVSGL</sequence>
<keyword evidence="4 5" id="KW-0472">Membrane</keyword>
<evidence type="ECO:0000313" key="6">
    <source>
        <dbReference type="EMBL" id="GDY51972.1"/>
    </source>
</evidence>
<dbReference type="GO" id="GO:0016765">
    <property type="term" value="F:transferase activity, transferring alkyl or aryl (other than methyl) groups"/>
    <property type="evidence" value="ECO:0007669"/>
    <property type="project" value="InterPro"/>
</dbReference>
<comment type="subcellular location">
    <subcellularLocation>
        <location evidence="1">Membrane</location>
        <topology evidence="1">Multi-pass membrane protein</topology>
    </subcellularLocation>
</comment>
<feature type="transmembrane region" description="Helical" evidence="5">
    <location>
        <begin position="58"/>
        <end position="77"/>
    </location>
</feature>
<feature type="transmembrane region" description="Helical" evidence="5">
    <location>
        <begin position="292"/>
        <end position="310"/>
    </location>
</feature>
<keyword evidence="6" id="KW-0808">Transferase</keyword>
<gene>
    <name evidence="6" type="ORF">SVIO_025950</name>
</gene>
<accession>A0A4D4KTG2</accession>
<evidence type="ECO:0000256" key="1">
    <source>
        <dbReference type="ARBA" id="ARBA00004141"/>
    </source>
</evidence>
<keyword evidence="3 5" id="KW-1133">Transmembrane helix</keyword>
<feature type="transmembrane region" description="Helical" evidence="5">
    <location>
        <begin position="180"/>
        <end position="200"/>
    </location>
</feature>
<dbReference type="Pfam" id="PF01040">
    <property type="entry name" value="UbiA"/>
    <property type="match status" value="1"/>
</dbReference>
<organism evidence="6 7">
    <name type="scientific">Streptomyces violaceusniger</name>
    <dbReference type="NCBI Taxonomy" id="68280"/>
    <lineage>
        <taxon>Bacteria</taxon>
        <taxon>Bacillati</taxon>
        <taxon>Actinomycetota</taxon>
        <taxon>Actinomycetes</taxon>
        <taxon>Kitasatosporales</taxon>
        <taxon>Streptomycetaceae</taxon>
        <taxon>Streptomyces</taxon>
        <taxon>Streptomyces violaceusniger group</taxon>
    </lineage>
</organism>
<feature type="transmembrane region" description="Helical" evidence="5">
    <location>
        <begin position="255"/>
        <end position="272"/>
    </location>
</feature>
<dbReference type="RefSeq" id="WP_137977072.1">
    <property type="nucleotide sequence ID" value="NZ_BAAASO010000029.1"/>
</dbReference>
<feature type="transmembrane region" description="Helical" evidence="5">
    <location>
        <begin position="128"/>
        <end position="147"/>
    </location>
</feature>
<evidence type="ECO:0000256" key="2">
    <source>
        <dbReference type="ARBA" id="ARBA00022692"/>
    </source>
</evidence>
<dbReference type="PANTHER" id="PTHR42723">
    <property type="entry name" value="CHLOROPHYLL SYNTHASE"/>
    <property type="match status" value="1"/>
</dbReference>
<evidence type="ECO:0000256" key="5">
    <source>
        <dbReference type="SAM" id="Phobius"/>
    </source>
</evidence>
<dbReference type="OrthoDB" id="9803632at2"/>
<dbReference type="AlphaFoldDB" id="A0A4D4KTG2"/>
<dbReference type="EMBL" id="BJHW01000001">
    <property type="protein sequence ID" value="GDY51972.1"/>
    <property type="molecule type" value="Genomic_DNA"/>
</dbReference>
<dbReference type="GO" id="GO:0016020">
    <property type="term" value="C:membrane"/>
    <property type="evidence" value="ECO:0007669"/>
    <property type="project" value="UniProtKB-SubCell"/>
</dbReference>
<comment type="caution">
    <text evidence="6">The sequence shown here is derived from an EMBL/GenBank/DDBJ whole genome shotgun (WGS) entry which is preliminary data.</text>
</comment>
<dbReference type="Proteomes" id="UP000301309">
    <property type="component" value="Unassembled WGS sequence"/>
</dbReference>
<keyword evidence="6" id="KW-0328">Glycosyltransferase</keyword>
<feature type="transmembrane region" description="Helical" evidence="5">
    <location>
        <begin position="98"/>
        <end position="122"/>
    </location>
</feature>
<dbReference type="Gene3D" id="1.10.357.140">
    <property type="entry name" value="UbiA prenyltransferase"/>
    <property type="match status" value="1"/>
</dbReference>
<protein>
    <submittedName>
        <fullName evidence="6">Decaprenyl-phosphate phosphoribosyltransferase</fullName>
    </submittedName>
</protein>
<dbReference type="InterPro" id="IPR050475">
    <property type="entry name" value="Prenyltransferase_related"/>
</dbReference>
<evidence type="ECO:0000256" key="3">
    <source>
        <dbReference type="ARBA" id="ARBA00022989"/>
    </source>
</evidence>
<feature type="transmembrane region" description="Helical" evidence="5">
    <location>
        <begin position="221"/>
        <end position="243"/>
    </location>
</feature>
<reference evidence="6 7" key="1">
    <citation type="journal article" date="2020" name="Int. J. Syst. Evol. Microbiol.">
        <title>Reclassification of Streptomyces castelarensis and Streptomyces sporoclivatus as later heterotypic synonyms of Streptomyces antimycoticus.</title>
        <authorList>
            <person name="Komaki H."/>
            <person name="Tamura T."/>
        </authorList>
    </citation>
    <scope>NUCLEOTIDE SEQUENCE [LARGE SCALE GENOMIC DNA]</scope>
    <source>
        <strain evidence="6 7">NBRC 13459</strain>
    </source>
</reference>
<dbReference type="PANTHER" id="PTHR42723:SF1">
    <property type="entry name" value="CHLOROPHYLL SYNTHASE, CHLOROPLASTIC"/>
    <property type="match status" value="1"/>
</dbReference>
<evidence type="ECO:0000313" key="7">
    <source>
        <dbReference type="Proteomes" id="UP000301309"/>
    </source>
</evidence>
<dbReference type="NCBIfam" id="NF008978">
    <property type="entry name" value="PRK12324.1-4"/>
    <property type="match status" value="1"/>
</dbReference>
<dbReference type="InterPro" id="IPR000537">
    <property type="entry name" value="UbiA_prenyltransferase"/>
</dbReference>
<proteinExistence type="predicted"/>
<dbReference type="CDD" id="cd13963">
    <property type="entry name" value="PT_UbiA_2"/>
    <property type="match status" value="1"/>
</dbReference>
<keyword evidence="2 5" id="KW-0812">Transmembrane</keyword>
<name>A0A4D4KTG2_STRVO</name>
<keyword evidence="7" id="KW-1185">Reference proteome</keyword>
<dbReference type="InterPro" id="IPR044878">
    <property type="entry name" value="UbiA_sf"/>
</dbReference>
<dbReference type="GO" id="GO:0016757">
    <property type="term" value="F:glycosyltransferase activity"/>
    <property type="evidence" value="ECO:0007669"/>
    <property type="project" value="UniProtKB-KW"/>
</dbReference>